<protein>
    <submittedName>
        <fullName evidence="3">Methyltransferase type 11 domain-containing protein</fullName>
    </submittedName>
</protein>
<dbReference type="SUPFAM" id="SSF53335">
    <property type="entry name" value="S-adenosyl-L-methionine-dependent methyltransferases"/>
    <property type="match status" value="1"/>
</dbReference>
<dbReference type="Proteomes" id="UP000887578">
    <property type="component" value="Unplaced"/>
</dbReference>
<keyword evidence="2" id="KW-1185">Reference proteome</keyword>
<evidence type="ECO:0000259" key="1">
    <source>
        <dbReference type="Pfam" id="PF08241"/>
    </source>
</evidence>
<dbReference type="InterPro" id="IPR029063">
    <property type="entry name" value="SAM-dependent_MTases_sf"/>
</dbReference>
<accession>A0A914PFI4</accession>
<reference evidence="3" key="1">
    <citation type="submission" date="2022-11" db="UniProtKB">
        <authorList>
            <consortium name="WormBaseParasite"/>
        </authorList>
    </citation>
    <scope>IDENTIFICATION</scope>
</reference>
<proteinExistence type="predicted"/>
<organism evidence="2 3">
    <name type="scientific">Panagrolaimus davidi</name>
    <dbReference type="NCBI Taxonomy" id="227884"/>
    <lineage>
        <taxon>Eukaryota</taxon>
        <taxon>Metazoa</taxon>
        <taxon>Ecdysozoa</taxon>
        <taxon>Nematoda</taxon>
        <taxon>Chromadorea</taxon>
        <taxon>Rhabditida</taxon>
        <taxon>Tylenchina</taxon>
        <taxon>Panagrolaimomorpha</taxon>
        <taxon>Panagrolaimoidea</taxon>
        <taxon>Panagrolaimidae</taxon>
        <taxon>Panagrolaimus</taxon>
    </lineage>
</organism>
<dbReference type="WBParaSite" id="PDA_v2.g16467.t1">
    <property type="protein sequence ID" value="PDA_v2.g16467.t1"/>
    <property type="gene ID" value="PDA_v2.g16467"/>
</dbReference>
<dbReference type="AlphaFoldDB" id="A0A914PFI4"/>
<dbReference type="Pfam" id="PF08241">
    <property type="entry name" value="Methyltransf_11"/>
    <property type="match status" value="1"/>
</dbReference>
<evidence type="ECO:0000313" key="3">
    <source>
        <dbReference type="WBParaSite" id="PDA_v2.g16467.t1"/>
    </source>
</evidence>
<dbReference type="CDD" id="cd02440">
    <property type="entry name" value="AdoMet_MTases"/>
    <property type="match status" value="1"/>
</dbReference>
<feature type="domain" description="Methyltransferase type 11" evidence="1">
    <location>
        <begin position="92"/>
        <end position="150"/>
    </location>
</feature>
<evidence type="ECO:0000313" key="2">
    <source>
        <dbReference type="Proteomes" id="UP000887578"/>
    </source>
</evidence>
<name>A0A914PFI4_9BILA</name>
<dbReference type="InterPro" id="IPR013216">
    <property type="entry name" value="Methyltransf_11"/>
</dbReference>
<sequence length="232" mass="27045">MFAVPNRDIPILFSFICIIYLSKNYLPEIPKFGKNCQIYHFQRKESSLAHLFLDNLKGIEIGGSLINPFCLNTINVDFTNGTKTGYKKSELRYSKGGYLNVDVVASGDKLPFKNESYDFVISSHAIEHFFDPIKTIEEWFRVIKINGYIFMTIPHKERTFDRLKNRTTLNELLLRHNGTYYDGPDDGHHNIWITEDVMELCRNRNWTVVAWLDKDDVFGNGFTIALQKNKYL</sequence>
<dbReference type="Gene3D" id="3.40.50.150">
    <property type="entry name" value="Vaccinia Virus protein VP39"/>
    <property type="match status" value="1"/>
</dbReference>
<dbReference type="GO" id="GO:0008757">
    <property type="term" value="F:S-adenosylmethionine-dependent methyltransferase activity"/>
    <property type="evidence" value="ECO:0007669"/>
    <property type="project" value="InterPro"/>
</dbReference>